<dbReference type="Gene3D" id="3.10.100.10">
    <property type="entry name" value="Mannose-Binding Protein A, subunit A"/>
    <property type="match status" value="2"/>
</dbReference>
<dbReference type="CDD" id="cd00037">
    <property type="entry name" value="CLECT"/>
    <property type="match status" value="2"/>
</dbReference>
<dbReference type="STRING" id="6239.Y38E10A.5.1"/>
<feature type="domain" description="C-type lectin" evidence="5">
    <location>
        <begin position="34"/>
        <end position="153"/>
    </location>
</feature>
<dbReference type="Bgee" id="WBGene00012583">
    <property type="expression patterns" value="Expressed in larva and 2 other cell types or tissues"/>
</dbReference>
<evidence type="ECO:0000259" key="4">
    <source>
        <dbReference type="PROSITE" id="PS01180"/>
    </source>
</evidence>
<dbReference type="AGR" id="WB:WBGene00012583"/>
<dbReference type="SUPFAM" id="SSF56436">
    <property type="entry name" value="C-type lectin-like"/>
    <property type="match status" value="2"/>
</dbReference>
<evidence type="ECO:0000313" key="6">
    <source>
        <dbReference type="EMBL" id="CAB54396.2"/>
    </source>
</evidence>
<dbReference type="SMR" id="Q9NAK5"/>
<dbReference type="UCSC" id="Y38E10A.5">
    <property type="organism name" value="c. elegans"/>
</dbReference>
<evidence type="ECO:0000313" key="8">
    <source>
        <dbReference type="WormBase" id="Y38E10A.5"/>
    </source>
</evidence>
<name>Q9NAK5_CAEEL</name>
<dbReference type="AlphaFoldDB" id="Q9NAK5"/>
<feature type="domain" description="C-type lectin" evidence="5">
    <location>
        <begin position="166"/>
        <end position="283"/>
    </location>
</feature>
<dbReference type="GO" id="GO:0007631">
    <property type="term" value="P:feeding behavior"/>
    <property type="evidence" value="ECO:0000315"/>
    <property type="project" value="WormBase"/>
</dbReference>
<proteinExistence type="evidence at protein level"/>
<dbReference type="RefSeq" id="NP_496688.1">
    <property type="nucleotide sequence ID" value="NM_064287.4"/>
</dbReference>
<evidence type="ECO:0000259" key="5">
    <source>
        <dbReference type="PROSITE" id="PS50041"/>
    </source>
</evidence>
<dbReference type="PaxDb" id="6239-Y38E10A.5"/>
<dbReference type="InterPro" id="IPR001304">
    <property type="entry name" value="C-type_lectin-like"/>
</dbReference>
<reference evidence="6 7" key="1">
    <citation type="journal article" date="1998" name="Science">
        <title>Genome sequence of the nematode C. elegans: a platform for investigating biology.</title>
        <authorList>
            <consortium name="The C. elegans sequencing consortium"/>
            <person name="Sulson J.E."/>
            <person name="Waterston R."/>
        </authorList>
    </citation>
    <scope>NUCLEOTIDE SEQUENCE [LARGE SCALE GENOMIC DNA]</scope>
    <source>
        <strain evidence="6 7">Bristol N2</strain>
    </source>
</reference>
<dbReference type="PeptideAtlas" id="Q9NAK5"/>
<dbReference type="HOGENOM" id="CLU_037161_0_0_1"/>
<dbReference type="OrthoDB" id="431034at2759"/>
<dbReference type="InterPro" id="IPR000859">
    <property type="entry name" value="CUB_dom"/>
</dbReference>
<dbReference type="InterPro" id="IPR016186">
    <property type="entry name" value="C-type_lectin-like/link_sf"/>
</dbReference>
<dbReference type="PROSITE" id="PS50041">
    <property type="entry name" value="C_TYPE_LECTIN_2"/>
    <property type="match status" value="2"/>
</dbReference>
<keyword evidence="1" id="KW-1015">Disulfide bond</keyword>
<dbReference type="Proteomes" id="UP000001940">
    <property type="component" value="Chromosome II"/>
</dbReference>
<dbReference type="KEGG" id="cel:CELE_Y38E10A.5"/>
<dbReference type="SMART" id="SM00042">
    <property type="entry name" value="CUB"/>
    <property type="match status" value="1"/>
</dbReference>
<evidence type="ECO:0000256" key="1">
    <source>
        <dbReference type="ARBA" id="ARBA00023157"/>
    </source>
</evidence>
<dbReference type="Pfam" id="PF00059">
    <property type="entry name" value="Lectin_C"/>
    <property type="match status" value="2"/>
</dbReference>
<sequence length="425" mass="46901">MQFYSVLLLVSLLLLLTISEASYPPVCTSGFTLINGKCLRIFVDVSTHTAAEKTCKGYGATLVTVKNSIDNRAIADFTGNNANLFWMGLYCFDSDVSKCLWDDATGSAEVYDNFAAGFPHIALGNCVYYSVQGALAGMWLSSDCNDRRSFICELPASHADPCPYNYNGFCYTFHNTASTYTKGQKICEQECGNLASIHSANENRYIMTFGGRATKEDLLLGGMWPADDVYNWVDGSLWEYENFDPINVRDSVCVIMSNGDSRPIALGMWYSGECKNEYSVVCKRPAGIQCPPNPTIVPVTPMPAVQSFCNSSVMAPSEITSPHFPYNYYNSDFCSYQISTLGSYNVLLRFSTFDTEKVNDVVTVYDGDSTNDPVIGVYAGSFYPFTVISTGNKMLVTFKTDKSNTRQGFSGRITSYSTTESGERD</sequence>
<keyword evidence="7" id="KW-1185">Reference proteome</keyword>
<organism evidence="6 7">
    <name type="scientific">Caenorhabditis elegans</name>
    <dbReference type="NCBI Taxonomy" id="6239"/>
    <lineage>
        <taxon>Eukaryota</taxon>
        <taxon>Metazoa</taxon>
        <taxon>Ecdysozoa</taxon>
        <taxon>Nematoda</taxon>
        <taxon>Chromadorea</taxon>
        <taxon>Rhabditida</taxon>
        <taxon>Rhabditina</taxon>
        <taxon>Rhabditomorpha</taxon>
        <taxon>Rhabditoidea</taxon>
        <taxon>Rhabditidae</taxon>
        <taxon>Peloderinae</taxon>
        <taxon>Caenorhabditis</taxon>
    </lineage>
</organism>
<comment type="caution">
    <text evidence="2">Lacks conserved residue(s) required for the propagation of feature annotation.</text>
</comment>
<evidence type="ECO:0007829" key="9">
    <source>
        <dbReference type="PeptideAtlas" id="Q9NAK5"/>
    </source>
</evidence>
<evidence type="ECO:0000256" key="2">
    <source>
        <dbReference type="PROSITE-ProRule" id="PRU00059"/>
    </source>
</evidence>
<dbReference type="FunFam" id="3.10.100.10:FF:000152">
    <property type="entry name" value="C-type LECtin"/>
    <property type="match status" value="1"/>
</dbReference>
<dbReference type="EMBL" id="BX284602">
    <property type="protein sequence ID" value="CAB54396.2"/>
    <property type="molecule type" value="Genomic_DNA"/>
</dbReference>
<dbReference type="InterPro" id="IPR018378">
    <property type="entry name" value="C-type_lectin_CS"/>
</dbReference>
<dbReference type="InterPro" id="IPR050976">
    <property type="entry name" value="Snaclec"/>
</dbReference>
<dbReference type="FunCoup" id="Q9NAK5">
    <property type="interactions" value="10"/>
</dbReference>
<dbReference type="OMA" id="CLWDDAT"/>
<dbReference type="SUPFAM" id="SSF49854">
    <property type="entry name" value="Spermadhesin, CUB domain"/>
    <property type="match status" value="1"/>
</dbReference>
<dbReference type="GeneID" id="189654"/>
<feature type="signal peptide" evidence="3">
    <location>
        <begin position="1"/>
        <end position="21"/>
    </location>
</feature>
<dbReference type="InterPro" id="IPR016187">
    <property type="entry name" value="CTDL_fold"/>
</dbReference>
<dbReference type="PANTHER" id="PTHR22991:SF44">
    <property type="entry name" value="C-TYPE LECTIN-RELATED"/>
    <property type="match status" value="1"/>
</dbReference>
<dbReference type="PANTHER" id="PTHR22991">
    <property type="entry name" value="PROTEIN CBG13490"/>
    <property type="match status" value="1"/>
</dbReference>
<feature type="chain" id="PRO_5004330441" evidence="3">
    <location>
        <begin position="22"/>
        <end position="425"/>
    </location>
</feature>
<dbReference type="WormBase" id="Y38E10A.5">
    <property type="protein sequence ID" value="CE28701"/>
    <property type="gene ID" value="WBGene00012583"/>
    <property type="gene designation" value="clec-4"/>
</dbReference>
<feature type="domain" description="CUB" evidence="4">
    <location>
        <begin position="304"/>
        <end position="416"/>
    </location>
</feature>
<dbReference type="PROSITE" id="PS01180">
    <property type="entry name" value="CUB"/>
    <property type="match status" value="1"/>
</dbReference>
<dbReference type="PROSITE" id="PS00615">
    <property type="entry name" value="C_TYPE_LECTIN_1"/>
    <property type="match status" value="1"/>
</dbReference>
<evidence type="ECO:0000256" key="3">
    <source>
        <dbReference type="SAM" id="SignalP"/>
    </source>
</evidence>
<dbReference type="InterPro" id="IPR035914">
    <property type="entry name" value="Sperma_CUB_dom_sf"/>
</dbReference>
<dbReference type="Pfam" id="PF00431">
    <property type="entry name" value="CUB"/>
    <property type="match status" value="1"/>
</dbReference>
<gene>
    <name evidence="6 8" type="primary">clec-4</name>
    <name evidence="6" type="ORF">CELE_Y38E10A.5</name>
    <name evidence="8" type="ORF">Y38E10A.5</name>
</gene>
<dbReference type="PhylomeDB" id="Q9NAK5"/>
<keyword evidence="3" id="KW-0732">Signal</keyword>
<dbReference type="SMART" id="SM00034">
    <property type="entry name" value="CLECT"/>
    <property type="match status" value="2"/>
</dbReference>
<evidence type="ECO:0000313" key="7">
    <source>
        <dbReference type="Proteomes" id="UP000001940"/>
    </source>
</evidence>
<dbReference type="Gene3D" id="2.60.120.290">
    <property type="entry name" value="Spermadhesin, CUB domain"/>
    <property type="match status" value="1"/>
</dbReference>
<dbReference type="InParanoid" id="Q9NAK5"/>
<dbReference type="eggNOG" id="KOG4297">
    <property type="taxonomic scope" value="Eukaryota"/>
</dbReference>
<protein>
    <submittedName>
        <fullName evidence="6">C-type LECtin</fullName>
    </submittedName>
</protein>
<dbReference type="CDD" id="cd00041">
    <property type="entry name" value="CUB"/>
    <property type="match status" value="1"/>
</dbReference>
<dbReference type="CTD" id="189654"/>
<dbReference type="PIR" id="T26655">
    <property type="entry name" value="T26655"/>
</dbReference>
<keyword evidence="9" id="KW-1267">Proteomics identification</keyword>
<accession>Q9NAK5</accession>